<comment type="similarity">
    <text evidence="4">Belongs to the CobB/CobQ family. CobQ subfamily.</text>
</comment>
<dbReference type="Pfam" id="PF07685">
    <property type="entry name" value="GATase_3"/>
    <property type="match status" value="1"/>
</dbReference>
<sequence>MKAIMVQGTASDVGKSVLCTALCRWLLEEGLRVAPFKAQNMALNSAVTRDGGEIGRSQAVQAEAAGAEACVDMNPILLKPKGDRISEVIVHGRHYRDMAAGDYQAHTHEMLQPVRQSLDRLSQRYDVLVVEGAGSPAEVNLKERDIVNMRTAELVDAPVLLVADIDRGGVFASLIGTLEILEPHERARVRGLVINKFRGDRSLLEPGLKWLYQRTGIPVLGVLPYRDPGIDPEDSLALDSRKETGDAALEVAVIRFPRISNFTDFAPLEGASDVRLRYVSRVSEWGNPDVVILPGTKNTIADLFWLRQSGLLPLLEAHRAQGGEIVGICGGYQMMGVRLHDPDGVEWDDPDQEGLRWLPVATTFRPGKRTAQVRARGLAPGWGYGLELEGYEIHLGREDCLTGAIPLLEREDGTRDGCVNDSGRVWGTHLHGLFQSPAWTRSWLNHLRQRKGLPPLDREEPIRERDQIYAALADWLREHLDLEAVRALIERKGVRR</sequence>
<reference evidence="7 8" key="1">
    <citation type="submission" date="2023-07" db="EMBL/GenBank/DDBJ databases">
        <title>Genomic Encyclopedia of Type Strains, Phase IV (KMG-IV): sequencing the most valuable type-strain genomes for metagenomic binning, comparative biology and taxonomic classification.</title>
        <authorList>
            <person name="Goeker M."/>
        </authorList>
    </citation>
    <scope>NUCLEOTIDE SEQUENCE [LARGE SCALE GENOMIC DNA]</scope>
    <source>
        <strain evidence="7 8">DSM 45903</strain>
    </source>
</reference>
<dbReference type="PROSITE" id="PS51274">
    <property type="entry name" value="GATASE_COBBQ"/>
    <property type="match status" value="1"/>
</dbReference>
<evidence type="ECO:0000259" key="5">
    <source>
        <dbReference type="Pfam" id="PF01656"/>
    </source>
</evidence>
<dbReference type="InterPro" id="IPR002586">
    <property type="entry name" value="CobQ/CobB/MinD/ParA_Nub-bd_dom"/>
</dbReference>
<comment type="function">
    <text evidence="4">Catalyzes amidations at positions B, D, E, and G on adenosylcobyrinic A,C-diamide. NH(2) groups are provided by glutamine, and one molecule of ATP is hydrogenolyzed for each amidation.</text>
</comment>
<comment type="pathway">
    <text evidence="1 4">Cofactor biosynthesis; adenosylcobalamin biosynthesis.</text>
</comment>
<feature type="domain" description="CobB/CobQ-like glutamine amidotransferase" evidence="6">
    <location>
        <begin position="250"/>
        <end position="438"/>
    </location>
</feature>
<evidence type="ECO:0000256" key="4">
    <source>
        <dbReference type="HAMAP-Rule" id="MF_00028"/>
    </source>
</evidence>
<dbReference type="InterPro" id="IPR004459">
    <property type="entry name" value="CobQ_synth"/>
</dbReference>
<dbReference type="PANTHER" id="PTHR21343:SF1">
    <property type="entry name" value="COBYRIC ACID SYNTHASE"/>
    <property type="match status" value="1"/>
</dbReference>
<comment type="caution">
    <text evidence="7">The sequence shown here is derived from an EMBL/GenBank/DDBJ whole genome shotgun (WGS) entry which is preliminary data.</text>
</comment>
<dbReference type="SUPFAM" id="SSF52317">
    <property type="entry name" value="Class I glutamine amidotransferase-like"/>
    <property type="match status" value="1"/>
</dbReference>
<dbReference type="InterPro" id="IPR011698">
    <property type="entry name" value="GATase_3"/>
</dbReference>
<dbReference type="HAMAP" id="MF_00028">
    <property type="entry name" value="CobQ"/>
    <property type="match status" value="1"/>
</dbReference>
<dbReference type="InterPro" id="IPR027417">
    <property type="entry name" value="P-loop_NTPase"/>
</dbReference>
<dbReference type="SUPFAM" id="SSF52540">
    <property type="entry name" value="P-loop containing nucleoside triphosphate hydrolases"/>
    <property type="match status" value="1"/>
</dbReference>
<protein>
    <recommendedName>
        <fullName evidence="4">Cobyric acid synthase</fullName>
    </recommendedName>
</protein>
<dbReference type="Proteomes" id="UP001185012">
    <property type="component" value="Unassembled WGS sequence"/>
</dbReference>
<dbReference type="InterPro" id="IPR033949">
    <property type="entry name" value="CobQ_GATase1"/>
</dbReference>
<dbReference type="NCBIfam" id="TIGR00313">
    <property type="entry name" value="cobQ"/>
    <property type="match status" value="1"/>
</dbReference>
<evidence type="ECO:0000313" key="7">
    <source>
        <dbReference type="EMBL" id="MDR6226104.1"/>
    </source>
</evidence>
<dbReference type="EMBL" id="JAVDQG010000004">
    <property type="protein sequence ID" value="MDR6226104.1"/>
    <property type="molecule type" value="Genomic_DNA"/>
</dbReference>
<evidence type="ECO:0000259" key="6">
    <source>
        <dbReference type="Pfam" id="PF07685"/>
    </source>
</evidence>
<dbReference type="Pfam" id="PF01656">
    <property type="entry name" value="CbiA"/>
    <property type="match status" value="1"/>
</dbReference>
<name>A0ABU1IPM7_9BACL</name>
<dbReference type="GO" id="GO:0051921">
    <property type="term" value="F:adenosylcobyric acid synthase (glutamine-hydrolyzing) activity"/>
    <property type="evidence" value="ECO:0007669"/>
    <property type="project" value="UniProtKB-EC"/>
</dbReference>
<dbReference type="Gene3D" id="3.40.50.300">
    <property type="entry name" value="P-loop containing nucleotide triphosphate hydrolases"/>
    <property type="match status" value="1"/>
</dbReference>
<keyword evidence="2 4" id="KW-0169">Cobalamin biosynthesis</keyword>
<evidence type="ECO:0000256" key="2">
    <source>
        <dbReference type="ARBA" id="ARBA00022573"/>
    </source>
</evidence>
<keyword evidence="8" id="KW-1185">Reference proteome</keyword>
<keyword evidence="3 4" id="KW-0315">Glutamine amidotransferase</keyword>
<feature type="active site" evidence="4">
    <location>
        <position position="431"/>
    </location>
</feature>
<dbReference type="Gene3D" id="3.40.50.880">
    <property type="match status" value="1"/>
</dbReference>
<accession>A0ABU1IPM7</accession>
<proteinExistence type="inferred from homology"/>
<dbReference type="CDD" id="cd05389">
    <property type="entry name" value="CobQ_N"/>
    <property type="match status" value="1"/>
</dbReference>
<evidence type="ECO:0000313" key="8">
    <source>
        <dbReference type="Proteomes" id="UP001185012"/>
    </source>
</evidence>
<dbReference type="CDD" id="cd01750">
    <property type="entry name" value="GATase1_CobQ"/>
    <property type="match status" value="1"/>
</dbReference>
<dbReference type="InterPro" id="IPR047045">
    <property type="entry name" value="CobQ_N"/>
</dbReference>
<dbReference type="PANTHER" id="PTHR21343">
    <property type="entry name" value="DETHIOBIOTIN SYNTHETASE"/>
    <property type="match status" value="1"/>
</dbReference>
<dbReference type="InterPro" id="IPR029062">
    <property type="entry name" value="Class_I_gatase-like"/>
</dbReference>
<evidence type="ECO:0000256" key="1">
    <source>
        <dbReference type="ARBA" id="ARBA00004953"/>
    </source>
</evidence>
<feature type="domain" description="CobQ/CobB/MinD/ParA nucleotide binding" evidence="5">
    <location>
        <begin position="4"/>
        <end position="227"/>
    </location>
</feature>
<keyword evidence="7" id="KW-0436">Ligase</keyword>
<organism evidence="7 8">
    <name type="scientific">Desmospora profundinema</name>
    <dbReference type="NCBI Taxonomy" id="1571184"/>
    <lineage>
        <taxon>Bacteria</taxon>
        <taxon>Bacillati</taxon>
        <taxon>Bacillota</taxon>
        <taxon>Bacilli</taxon>
        <taxon>Bacillales</taxon>
        <taxon>Thermoactinomycetaceae</taxon>
        <taxon>Desmospora</taxon>
    </lineage>
</organism>
<evidence type="ECO:0000256" key="3">
    <source>
        <dbReference type="ARBA" id="ARBA00022962"/>
    </source>
</evidence>
<feature type="active site" description="Nucleophile" evidence="4">
    <location>
        <position position="329"/>
    </location>
</feature>
<dbReference type="NCBIfam" id="NF001989">
    <property type="entry name" value="PRK00784.1"/>
    <property type="match status" value="1"/>
</dbReference>
<gene>
    <name evidence="4" type="primary">cobQ</name>
    <name evidence="7" type="ORF">JOE21_002110</name>
</gene>